<evidence type="ECO:0000313" key="2">
    <source>
        <dbReference type="EMBL" id="KAF9622763.1"/>
    </source>
</evidence>
<name>A0A835M7N9_9MAGN</name>
<reference evidence="2 3" key="1">
    <citation type="submission" date="2020-10" db="EMBL/GenBank/DDBJ databases">
        <title>The Coptis chinensis genome and diversification of protoberbering-type alkaloids.</title>
        <authorList>
            <person name="Wang B."/>
            <person name="Shu S."/>
            <person name="Song C."/>
            <person name="Liu Y."/>
        </authorList>
    </citation>
    <scope>NUCLEOTIDE SEQUENCE [LARGE SCALE GENOMIC DNA]</scope>
    <source>
        <strain evidence="2">HL-2020</strain>
        <tissue evidence="2">Leaf</tissue>
    </source>
</reference>
<dbReference type="Proteomes" id="UP000631114">
    <property type="component" value="Unassembled WGS sequence"/>
</dbReference>
<dbReference type="OrthoDB" id="10485084at2759"/>
<comment type="caution">
    <text evidence="2">The sequence shown here is derived from an EMBL/GenBank/DDBJ whole genome shotgun (WGS) entry which is preliminary data.</text>
</comment>
<sequence>MDPERNGESQDNRSNVDQPHIQKKRKASRGTTVMLEMTKNWDGKVITVEYDKKGRPTPRAVRRKIDGYEGALARVMVPLNAFSDWRKLKDFWGGQLEKDLWATMQVTSYLSQRSITFAVKAHTSRDSVDHRALLRL</sequence>
<feature type="region of interest" description="Disordered" evidence="1">
    <location>
        <begin position="1"/>
        <end position="32"/>
    </location>
</feature>
<evidence type="ECO:0000313" key="3">
    <source>
        <dbReference type="Proteomes" id="UP000631114"/>
    </source>
</evidence>
<dbReference type="AlphaFoldDB" id="A0A835M7N9"/>
<accession>A0A835M7N9</accession>
<organism evidence="2 3">
    <name type="scientific">Coptis chinensis</name>
    <dbReference type="NCBI Taxonomy" id="261450"/>
    <lineage>
        <taxon>Eukaryota</taxon>
        <taxon>Viridiplantae</taxon>
        <taxon>Streptophyta</taxon>
        <taxon>Embryophyta</taxon>
        <taxon>Tracheophyta</taxon>
        <taxon>Spermatophyta</taxon>
        <taxon>Magnoliopsida</taxon>
        <taxon>Ranunculales</taxon>
        <taxon>Ranunculaceae</taxon>
        <taxon>Coptidoideae</taxon>
        <taxon>Coptis</taxon>
    </lineage>
</organism>
<proteinExistence type="predicted"/>
<gene>
    <name evidence="2" type="ORF">IFM89_033998</name>
</gene>
<dbReference type="EMBL" id="JADFTS010000002">
    <property type="protein sequence ID" value="KAF9622763.1"/>
    <property type="molecule type" value="Genomic_DNA"/>
</dbReference>
<protein>
    <submittedName>
        <fullName evidence="2">Uncharacterized protein</fullName>
    </submittedName>
</protein>
<evidence type="ECO:0000256" key="1">
    <source>
        <dbReference type="SAM" id="MobiDB-lite"/>
    </source>
</evidence>
<keyword evidence="3" id="KW-1185">Reference proteome</keyword>
<feature type="compositionally biased region" description="Basic and acidic residues" evidence="1">
    <location>
        <begin position="1"/>
        <end position="11"/>
    </location>
</feature>